<evidence type="ECO:0000256" key="2">
    <source>
        <dbReference type="ARBA" id="ARBA00022898"/>
    </source>
</evidence>
<keyword evidence="3" id="KW-0805">Transcription regulation</keyword>
<keyword evidence="8" id="KW-1185">Reference proteome</keyword>
<dbReference type="InterPro" id="IPR015424">
    <property type="entry name" value="PyrdxlP-dep_Trfase"/>
</dbReference>
<dbReference type="InterPro" id="IPR036388">
    <property type="entry name" value="WH-like_DNA-bd_sf"/>
</dbReference>
<evidence type="ECO:0000256" key="4">
    <source>
        <dbReference type="ARBA" id="ARBA00023125"/>
    </source>
</evidence>
<evidence type="ECO:0000313" key="8">
    <source>
        <dbReference type="Proteomes" id="UP000192343"/>
    </source>
</evidence>
<dbReference type="SMART" id="SM00345">
    <property type="entry name" value="HTH_GNTR"/>
    <property type="match status" value="1"/>
</dbReference>
<dbReference type="SUPFAM" id="SSF46785">
    <property type="entry name" value="Winged helix' DNA-binding domain"/>
    <property type="match status" value="1"/>
</dbReference>
<dbReference type="Gene3D" id="3.90.1150.10">
    <property type="entry name" value="Aspartate Aminotransferase, domain 1"/>
    <property type="match status" value="1"/>
</dbReference>
<proteinExistence type="inferred from homology"/>
<dbReference type="PANTHER" id="PTHR46577:SF2">
    <property type="entry name" value="TRANSCRIPTIONAL REGULATORY PROTEIN"/>
    <property type="match status" value="1"/>
</dbReference>
<name>A0A1Y1RZ04_9SPIO</name>
<dbReference type="OrthoDB" id="9802328at2"/>
<dbReference type="PROSITE" id="PS50949">
    <property type="entry name" value="HTH_GNTR"/>
    <property type="match status" value="1"/>
</dbReference>
<accession>A0A1Y1RZ04</accession>
<organism evidence="7 8">
    <name type="scientific">Marispirochaeta aestuarii</name>
    <dbReference type="NCBI Taxonomy" id="1963862"/>
    <lineage>
        <taxon>Bacteria</taxon>
        <taxon>Pseudomonadati</taxon>
        <taxon>Spirochaetota</taxon>
        <taxon>Spirochaetia</taxon>
        <taxon>Spirochaetales</taxon>
        <taxon>Spirochaetaceae</taxon>
        <taxon>Marispirochaeta</taxon>
    </lineage>
</organism>
<keyword evidence="4" id="KW-0238">DNA-binding</keyword>
<dbReference type="InterPro" id="IPR015421">
    <property type="entry name" value="PyrdxlP-dep_Trfase_major"/>
</dbReference>
<dbReference type="Gene3D" id="1.10.10.10">
    <property type="entry name" value="Winged helix-like DNA-binding domain superfamily/Winged helix DNA-binding domain"/>
    <property type="match status" value="1"/>
</dbReference>
<dbReference type="Pfam" id="PF00392">
    <property type="entry name" value="GntR"/>
    <property type="match status" value="1"/>
</dbReference>
<dbReference type="InterPro" id="IPR036390">
    <property type="entry name" value="WH_DNA-bd_sf"/>
</dbReference>
<keyword evidence="2" id="KW-0663">Pyridoxal phosphate</keyword>
<dbReference type="InterPro" id="IPR000524">
    <property type="entry name" value="Tscrpt_reg_HTH_GntR"/>
</dbReference>
<dbReference type="InterPro" id="IPR051446">
    <property type="entry name" value="HTH_trans_reg/aminotransferase"/>
</dbReference>
<comment type="caution">
    <text evidence="7">The sequence shown here is derived from an EMBL/GenBank/DDBJ whole genome shotgun (WGS) entry which is preliminary data.</text>
</comment>
<dbReference type="EMBL" id="MWQY01000007">
    <property type="protein sequence ID" value="ORC35847.1"/>
    <property type="molecule type" value="Genomic_DNA"/>
</dbReference>
<comment type="similarity">
    <text evidence="1">In the C-terminal section; belongs to the class-I pyridoxal-phosphate-dependent aminotransferase family.</text>
</comment>
<dbReference type="Pfam" id="PF00155">
    <property type="entry name" value="Aminotran_1_2"/>
    <property type="match status" value="1"/>
</dbReference>
<dbReference type="CDD" id="cd07377">
    <property type="entry name" value="WHTH_GntR"/>
    <property type="match status" value="1"/>
</dbReference>
<dbReference type="Gene3D" id="3.40.640.10">
    <property type="entry name" value="Type I PLP-dependent aspartate aminotransferase-like (Major domain)"/>
    <property type="match status" value="1"/>
</dbReference>
<dbReference type="InterPro" id="IPR015422">
    <property type="entry name" value="PyrdxlP-dep_Trfase_small"/>
</dbReference>
<dbReference type="GO" id="GO:0003700">
    <property type="term" value="F:DNA-binding transcription factor activity"/>
    <property type="evidence" value="ECO:0007669"/>
    <property type="project" value="InterPro"/>
</dbReference>
<dbReference type="InterPro" id="IPR004839">
    <property type="entry name" value="Aminotransferase_I/II_large"/>
</dbReference>
<dbReference type="STRING" id="1963862.B4O97_07190"/>
<reference evidence="7 8" key="1">
    <citation type="submission" date="2017-03" db="EMBL/GenBank/DDBJ databases">
        <title>Draft Genome sequence of Marispirochaeta sp. strain JC444.</title>
        <authorList>
            <person name="Shivani Y."/>
            <person name="Subhash Y."/>
            <person name="Sasikala C."/>
            <person name="Ramana C."/>
        </authorList>
    </citation>
    <scope>NUCLEOTIDE SEQUENCE [LARGE SCALE GENOMIC DNA]</scope>
    <source>
        <strain evidence="7 8">JC444</strain>
    </source>
</reference>
<dbReference type="PANTHER" id="PTHR46577">
    <property type="entry name" value="HTH-TYPE TRANSCRIPTIONAL REGULATORY PROTEIN GABR"/>
    <property type="match status" value="1"/>
</dbReference>
<dbReference type="GO" id="GO:0030170">
    <property type="term" value="F:pyridoxal phosphate binding"/>
    <property type="evidence" value="ECO:0007669"/>
    <property type="project" value="InterPro"/>
</dbReference>
<dbReference type="RefSeq" id="WP_083049589.1">
    <property type="nucleotide sequence ID" value="NZ_MWQY01000007.1"/>
</dbReference>
<dbReference type="AlphaFoldDB" id="A0A1Y1RZ04"/>
<evidence type="ECO:0000256" key="5">
    <source>
        <dbReference type="ARBA" id="ARBA00023163"/>
    </source>
</evidence>
<evidence type="ECO:0000313" key="7">
    <source>
        <dbReference type="EMBL" id="ORC35847.1"/>
    </source>
</evidence>
<dbReference type="Proteomes" id="UP000192343">
    <property type="component" value="Unassembled WGS sequence"/>
</dbReference>
<keyword evidence="5" id="KW-0804">Transcription</keyword>
<dbReference type="SUPFAM" id="SSF53383">
    <property type="entry name" value="PLP-dependent transferases"/>
    <property type="match status" value="1"/>
</dbReference>
<evidence type="ECO:0000259" key="6">
    <source>
        <dbReference type="PROSITE" id="PS50949"/>
    </source>
</evidence>
<dbReference type="CDD" id="cd00609">
    <property type="entry name" value="AAT_like"/>
    <property type="match status" value="1"/>
</dbReference>
<evidence type="ECO:0000256" key="3">
    <source>
        <dbReference type="ARBA" id="ARBA00023015"/>
    </source>
</evidence>
<evidence type="ECO:0000256" key="1">
    <source>
        <dbReference type="ARBA" id="ARBA00005384"/>
    </source>
</evidence>
<feature type="domain" description="HTH gntR-type" evidence="6">
    <location>
        <begin position="9"/>
        <end position="77"/>
    </location>
</feature>
<gene>
    <name evidence="7" type="ORF">B4O97_07190</name>
</gene>
<sequence length="480" mass="52509">MAFSPDSRRFLYEKIADSISDAIDSGSIHYGEKLPSLRKMSSRFRCSVSVIMQAYEQLERLGKACSIERSGFYATCPRNGQAPEPEAETYTLKREDAKPVSIIGRIVEASNDTTILPLGAGIPDNGLLPLRSLRQSINRVMRGRPGILREYSNEAGSAALRTRIARKMLDRGVNVPADEILITNGCIEALSLALQVCTGVGDPVAIESPVFLGTLQLLNELGRKVVPIPTSARDGMDLESLETVLKKGEAKAVVTTAIFQNPLGFLQPEEKRKKMAEMAHKYTVPLIEDDIYSDSSFNHEVFPPIKSFDTRGNVLYCASVSKTLGPGMRIGWLMGGRFHSRCRTLKTALSLGGSPLLQEGLADFLSMGSYTRHIRRLQTAMAGQARETKQLLLGALPPGTAISDPRGGYYFWVELPGKIDSLQLFETALKEGIGIVPGQAFSSGDRHKNCIRVSYGSPVTRATREGIEKLGSVIEKAIRM</sequence>
<protein>
    <submittedName>
        <fullName evidence="7">GntR family transcriptional regulator</fullName>
    </submittedName>
</protein>
<dbReference type="GO" id="GO:0003677">
    <property type="term" value="F:DNA binding"/>
    <property type="evidence" value="ECO:0007669"/>
    <property type="project" value="UniProtKB-KW"/>
</dbReference>